<evidence type="ECO:0000256" key="1">
    <source>
        <dbReference type="SAM" id="MobiDB-lite"/>
    </source>
</evidence>
<keyword evidence="4" id="KW-1185">Reference proteome</keyword>
<evidence type="ECO:0000313" key="4">
    <source>
        <dbReference type="Proteomes" id="UP000651482"/>
    </source>
</evidence>
<keyword evidence="2" id="KW-1133">Transmembrane helix</keyword>
<organism evidence="3 4">
    <name type="scientific">Yeguia hominis</name>
    <dbReference type="NCBI Taxonomy" id="2763662"/>
    <lineage>
        <taxon>Bacteria</taxon>
        <taxon>Bacillati</taxon>
        <taxon>Bacillota</taxon>
        <taxon>Clostridia</taxon>
        <taxon>Eubacteriales</taxon>
        <taxon>Yeguiaceae</taxon>
        <taxon>Yeguia</taxon>
    </lineage>
</organism>
<dbReference type="Proteomes" id="UP000651482">
    <property type="component" value="Unassembled WGS sequence"/>
</dbReference>
<proteinExistence type="predicted"/>
<evidence type="ECO:0000313" key="3">
    <source>
        <dbReference type="EMBL" id="MBC8533015.1"/>
    </source>
</evidence>
<protein>
    <submittedName>
        <fullName evidence="3">NfeD family protein</fullName>
    </submittedName>
</protein>
<feature type="region of interest" description="Disordered" evidence="1">
    <location>
        <begin position="53"/>
        <end position="93"/>
    </location>
</feature>
<gene>
    <name evidence="3" type="ORF">IAG03_03155</name>
</gene>
<dbReference type="AlphaFoldDB" id="A0A926HRQ1"/>
<feature type="transmembrane region" description="Helical" evidence="2">
    <location>
        <begin position="103"/>
        <end position="123"/>
    </location>
</feature>
<dbReference type="InterPro" id="IPR012340">
    <property type="entry name" value="NA-bd_OB-fold"/>
</dbReference>
<feature type="transmembrane region" description="Helical" evidence="2">
    <location>
        <begin position="129"/>
        <end position="151"/>
    </location>
</feature>
<evidence type="ECO:0000256" key="2">
    <source>
        <dbReference type="SAM" id="Phobius"/>
    </source>
</evidence>
<name>A0A926HRQ1_9FIRM</name>
<reference evidence="3" key="1">
    <citation type="submission" date="2020-08" db="EMBL/GenBank/DDBJ databases">
        <title>Genome public.</title>
        <authorList>
            <person name="Liu C."/>
            <person name="Sun Q."/>
        </authorList>
    </citation>
    <scope>NUCLEOTIDE SEQUENCE</scope>
    <source>
        <strain evidence="3">NSJ-40</strain>
    </source>
</reference>
<dbReference type="Gene3D" id="2.40.50.140">
    <property type="entry name" value="Nucleic acid-binding proteins"/>
    <property type="match status" value="1"/>
</dbReference>
<dbReference type="EMBL" id="JACRSN010000003">
    <property type="protein sequence ID" value="MBC8533015.1"/>
    <property type="molecule type" value="Genomic_DNA"/>
</dbReference>
<accession>A0A926HRQ1</accession>
<feature type="transmembrane region" description="Helical" evidence="2">
    <location>
        <begin position="12"/>
        <end position="36"/>
    </location>
</feature>
<sequence>MFVNWWNSLTGLQQFLACGALPATALLLLQTILLLFGLGGGHDADQGEVAGHSLELGDGTADTEASDLDAPDPQTPDSEFIPSDEPEMPHHDGAHHADGVRIFTVRGIIAFVAVGGWAGIAMVDLGLPNVWASVIAVFSGTLALLLVAWILKWSLSLQENGTLDPKNAIAHVGTVYLTVPPKRTGTGKVNLTFQERFVEMDAVTDCGHPLKPDTQIQVVGISGETTLIVRPLNSRSE</sequence>
<keyword evidence="2" id="KW-0812">Transmembrane</keyword>
<dbReference type="RefSeq" id="WP_249318296.1">
    <property type="nucleotide sequence ID" value="NZ_JACRSN010000003.1"/>
</dbReference>
<keyword evidence="2" id="KW-0472">Membrane</keyword>
<comment type="caution">
    <text evidence="3">The sequence shown here is derived from an EMBL/GenBank/DDBJ whole genome shotgun (WGS) entry which is preliminary data.</text>
</comment>